<keyword evidence="2" id="KW-1133">Transmembrane helix</keyword>
<sequence>MAERTPGRGLNNTTEAQRVGRGTAAVPLVRAASRRALVTAAVVAALLHLPLLPTPLFAWLDAMFALRGELADYDAGETIVPIDLDLLADDPSAVAAAPSASGGEGAPSGAGAAAPATPSPATPPTASASASPEAPDAGAPERPRRKPPGDAGPDASGDGGTESDGDHPNLRTPLSAAGAPGKLASKDPNVQVLIAGDRLRSHELGAWFGRILTTIPQWQSFFSDTGIDPIRDIDHLLIAGPQLRDSSKVVAVMDYRAPEETMRAAVDIIVQRSNGSWIEDAPVPAARATADRSKRIFAMVPDRRLLVVLPAAEEDQLSKLKSMKGFNKSSAAGIVISMLTPANAFRGVQAVPRSLAWMRLTVTPTKDGGADLALTAGDESAEDALVHAQELTKTLNAIRTIDLGITRIDVVDEIAFNTDGKVIWSKLHVTNRQLKLIMGFVEKALLEQGGARKP</sequence>
<reference evidence="3 4" key="1">
    <citation type="submission" date="2023-01" db="EMBL/GenBank/DDBJ databases">
        <title>Minimal conservation of predation-associated metabolite biosynthetic gene clusters underscores biosynthetic potential of Myxococcota including descriptions for ten novel species: Archangium lansinium sp. nov., Myxococcus landrumus sp. nov., Nannocystis bai.</title>
        <authorList>
            <person name="Ahearne A."/>
            <person name="Stevens C."/>
            <person name="Dowd S."/>
        </authorList>
    </citation>
    <scope>NUCLEOTIDE SEQUENCE [LARGE SCALE GENOMIC DNA]</scope>
    <source>
        <strain evidence="3 4">WIWO2</strain>
    </source>
</reference>
<feature type="compositionally biased region" description="Low complexity" evidence="1">
    <location>
        <begin position="124"/>
        <end position="140"/>
    </location>
</feature>
<evidence type="ECO:0000313" key="3">
    <source>
        <dbReference type="EMBL" id="MDC0681844.1"/>
    </source>
</evidence>
<proteinExistence type="predicted"/>
<protein>
    <submittedName>
        <fullName evidence="3">Uncharacterized protein</fullName>
    </submittedName>
</protein>
<accession>A0ABT5C5Z8</accession>
<dbReference type="EMBL" id="JAQNDK010000003">
    <property type="protein sequence ID" value="MDC0681844.1"/>
    <property type="molecule type" value="Genomic_DNA"/>
</dbReference>
<keyword evidence="2" id="KW-0472">Membrane</keyword>
<evidence type="ECO:0000256" key="2">
    <source>
        <dbReference type="SAM" id="Phobius"/>
    </source>
</evidence>
<evidence type="ECO:0000313" key="4">
    <source>
        <dbReference type="Proteomes" id="UP001217485"/>
    </source>
</evidence>
<name>A0ABT5C5Z8_9BACT</name>
<keyword evidence="4" id="KW-1185">Reference proteome</keyword>
<keyword evidence="2" id="KW-0812">Transmembrane</keyword>
<dbReference type="Proteomes" id="UP001217485">
    <property type="component" value="Unassembled WGS sequence"/>
</dbReference>
<dbReference type="RefSeq" id="WP_272099239.1">
    <property type="nucleotide sequence ID" value="NZ_JAQNDK010000003.1"/>
</dbReference>
<feature type="region of interest" description="Disordered" evidence="1">
    <location>
        <begin position="95"/>
        <end position="183"/>
    </location>
</feature>
<evidence type="ECO:0000256" key="1">
    <source>
        <dbReference type="SAM" id="MobiDB-lite"/>
    </source>
</evidence>
<gene>
    <name evidence="3" type="ORF">POL72_29165</name>
</gene>
<feature type="transmembrane region" description="Helical" evidence="2">
    <location>
        <begin position="37"/>
        <end position="60"/>
    </location>
</feature>
<organism evidence="3 4">
    <name type="scientific">Sorangium atrum</name>
    <dbReference type="NCBI Taxonomy" id="2995308"/>
    <lineage>
        <taxon>Bacteria</taxon>
        <taxon>Pseudomonadati</taxon>
        <taxon>Myxococcota</taxon>
        <taxon>Polyangia</taxon>
        <taxon>Polyangiales</taxon>
        <taxon>Polyangiaceae</taxon>
        <taxon>Sorangium</taxon>
    </lineage>
</organism>
<comment type="caution">
    <text evidence="3">The sequence shown here is derived from an EMBL/GenBank/DDBJ whole genome shotgun (WGS) entry which is preliminary data.</text>
</comment>